<dbReference type="SMART" id="SM00347">
    <property type="entry name" value="HTH_MARR"/>
    <property type="match status" value="1"/>
</dbReference>
<dbReference type="InterPro" id="IPR036390">
    <property type="entry name" value="WH_DNA-bd_sf"/>
</dbReference>
<dbReference type="InterPro" id="IPR036388">
    <property type="entry name" value="WH-like_DNA-bd_sf"/>
</dbReference>
<sequence length="206" mass="20976">MEHVSPALPAGAGVPGAPASPADGATPGNGAADRQPVDGGTPGNGAAGPQAADSETVAALRDVLRVAGDIRAALGRRLGVGATDAAAIDHLVASTEPLGPVELGNRLGIRSASATTLVDRLVQAGHVARAPHPRDRRRLCLQVTDHAAAQVVEALRPMLAGVERAVDRLSPEQAAATAAFLRETAEVMREYADGTPAEPTQRRAPR</sequence>
<gene>
    <name evidence="2" type="ORF">HXZ27_05010</name>
</gene>
<dbReference type="SUPFAM" id="SSF46785">
    <property type="entry name" value="Winged helix' DNA-binding domain"/>
    <property type="match status" value="1"/>
</dbReference>
<dbReference type="InterPro" id="IPR000835">
    <property type="entry name" value="HTH_MarR-typ"/>
</dbReference>
<evidence type="ECO:0000313" key="3">
    <source>
        <dbReference type="Proteomes" id="UP000509335"/>
    </source>
</evidence>
<dbReference type="Gene3D" id="1.10.10.10">
    <property type="entry name" value="Winged helix-like DNA-binding domain superfamily/Winged helix DNA-binding domain"/>
    <property type="match status" value="1"/>
</dbReference>
<accession>A0A7H8XG40</accession>
<evidence type="ECO:0000313" key="2">
    <source>
        <dbReference type="EMBL" id="QLD23650.1"/>
    </source>
</evidence>
<feature type="region of interest" description="Disordered" evidence="1">
    <location>
        <begin position="1"/>
        <end position="53"/>
    </location>
</feature>
<dbReference type="GO" id="GO:0003700">
    <property type="term" value="F:DNA-binding transcription factor activity"/>
    <property type="evidence" value="ECO:0007669"/>
    <property type="project" value="InterPro"/>
</dbReference>
<dbReference type="GO" id="GO:0006950">
    <property type="term" value="P:response to stress"/>
    <property type="evidence" value="ECO:0007669"/>
    <property type="project" value="TreeGrafter"/>
</dbReference>
<proteinExistence type="predicted"/>
<dbReference type="PROSITE" id="PS50995">
    <property type="entry name" value="HTH_MARR_2"/>
    <property type="match status" value="1"/>
</dbReference>
<dbReference type="PANTHER" id="PTHR33164:SF43">
    <property type="entry name" value="HTH-TYPE TRANSCRIPTIONAL REPRESSOR YETL"/>
    <property type="match status" value="1"/>
</dbReference>
<dbReference type="InterPro" id="IPR039422">
    <property type="entry name" value="MarR/SlyA-like"/>
</dbReference>
<organism evidence="2 3">
    <name type="scientific">Micromonospora carbonacea</name>
    <dbReference type="NCBI Taxonomy" id="47853"/>
    <lineage>
        <taxon>Bacteria</taxon>
        <taxon>Bacillati</taxon>
        <taxon>Actinomycetota</taxon>
        <taxon>Actinomycetes</taxon>
        <taxon>Micromonosporales</taxon>
        <taxon>Micromonosporaceae</taxon>
        <taxon>Micromonospora</taxon>
    </lineage>
</organism>
<dbReference type="KEGG" id="mcab:HXZ27_05010"/>
<dbReference type="AlphaFoldDB" id="A0A7H8XG40"/>
<evidence type="ECO:0000256" key="1">
    <source>
        <dbReference type="SAM" id="MobiDB-lite"/>
    </source>
</evidence>
<name>A0A7H8XG40_9ACTN</name>
<dbReference type="EMBL" id="CP058322">
    <property type="protein sequence ID" value="QLD23650.1"/>
    <property type="molecule type" value="Genomic_DNA"/>
</dbReference>
<feature type="compositionally biased region" description="Low complexity" evidence="1">
    <location>
        <begin position="1"/>
        <end position="28"/>
    </location>
</feature>
<dbReference type="PANTHER" id="PTHR33164">
    <property type="entry name" value="TRANSCRIPTIONAL REGULATOR, MARR FAMILY"/>
    <property type="match status" value="1"/>
</dbReference>
<reference evidence="2 3" key="1">
    <citation type="submission" date="2020-07" db="EMBL/GenBank/DDBJ databases">
        <title>A bifunctional nitrone conjugated secondary metabolite targeting the ribosome.</title>
        <authorList>
            <person name="Limbrick E.M."/>
            <person name="Graf M."/>
            <person name="Derewacz D.K."/>
            <person name="Nguyen F."/>
            <person name="Spraggins J.M."/>
            <person name="Wieland M."/>
            <person name="Ynigez-Gutierrez A.E."/>
            <person name="Reisman B.J."/>
            <person name="Zinshteyn B."/>
            <person name="McCulloch K."/>
            <person name="Iverson T.M."/>
            <person name="Green R."/>
            <person name="Wilson D.N."/>
            <person name="Bachmann B.O."/>
        </authorList>
    </citation>
    <scope>NUCLEOTIDE SEQUENCE [LARGE SCALE GENOMIC DNA]</scope>
    <source>
        <strain evidence="3">aurantiaca</strain>
    </source>
</reference>
<dbReference type="Proteomes" id="UP000509335">
    <property type="component" value="Chromosome"/>
</dbReference>
<dbReference type="Pfam" id="PF12802">
    <property type="entry name" value="MarR_2"/>
    <property type="match status" value="1"/>
</dbReference>
<protein>
    <submittedName>
        <fullName evidence="2">MarR family transcriptional regulator</fullName>
    </submittedName>
</protein>